<organism evidence="1 2">
    <name type="scientific">Escherichia coli</name>
    <dbReference type="NCBI Taxonomy" id="562"/>
    <lineage>
        <taxon>Bacteria</taxon>
        <taxon>Pseudomonadati</taxon>
        <taxon>Pseudomonadota</taxon>
        <taxon>Gammaproteobacteria</taxon>
        <taxon>Enterobacterales</taxon>
        <taxon>Enterobacteriaceae</taxon>
        <taxon>Escherichia</taxon>
    </lineage>
</organism>
<dbReference type="RefSeq" id="WP_000238244.1">
    <property type="nucleotide sequence ID" value="NZ_CAKNCE010000009.1"/>
</dbReference>
<comment type="caution">
    <text evidence="1">The sequence shown here is derived from an EMBL/GenBank/DDBJ whole genome shotgun (WGS) entry which is preliminary data.</text>
</comment>
<gene>
    <name evidence="1" type="ORF">GAI89_22855</name>
</gene>
<accession>A0A1Q6AUQ0</accession>
<dbReference type="AlphaFoldDB" id="A0A1Q6AUQ0"/>
<reference evidence="1 2" key="1">
    <citation type="submission" date="2019-12" db="EMBL/GenBank/DDBJ databases">
        <authorList>
            <consortium name="NARMS: The National Antimicrobial Resistance Monitoring System"/>
        </authorList>
    </citation>
    <scope>NUCLEOTIDE SEQUENCE [LARGE SCALE GENOMIC DNA]</scope>
    <source>
        <strain evidence="1 2">CVM N19EC0510</strain>
    </source>
</reference>
<proteinExistence type="predicted"/>
<name>A0A1Q6AUQ0_ECOLX</name>
<evidence type="ECO:0000313" key="2">
    <source>
        <dbReference type="Proteomes" id="UP000531463"/>
    </source>
</evidence>
<sequence>MVKFLFQFPIFDFSLTFDIIETLITHSESSIAKGIAEYKDKGPEEYIIEISPEDGVYQSIDHYMGLTSSSLDLDEMFLEYYPSIIRRSVFLTIFGIFEHEIEKFCNNFANRHHSPINVSDLKGSGFERSHLFIKKMIGMKSTSHYSNIKKITKLRNSCAHNDAKYLENDGQNIKSIIELIEKYPDFFKKDGKQVLFMGGSLSMILNSFKEYLSDVERALDEFEKQSTSGDKVAAAVGITP</sequence>
<dbReference type="Proteomes" id="UP000531463">
    <property type="component" value="Unassembled WGS sequence"/>
</dbReference>
<dbReference type="EMBL" id="AASWKH010000030">
    <property type="protein sequence ID" value="EFH6097445.1"/>
    <property type="molecule type" value="Genomic_DNA"/>
</dbReference>
<evidence type="ECO:0000313" key="1">
    <source>
        <dbReference type="EMBL" id="EFH6097445.1"/>
    </source>
</evidence>
<protein>
    <submittedName>
        <fullName evidence="1">Uncharacterized protein</fullName>
    </submittedName>
</protein>